<comment type="caution">
    <text evidence="1">The sequence shown here is derived from an EMBL/GenBank/DDBJ whole genome shotgun (WGS) entry which is preliminary data.</text>
</comment>
<organism evidence="1 2">
    <name type="scientific">Photobacterium damselae</name>
    <dbReference type="NCBI Taxonomy" id="38293"/>
    <lineage>
        <taxon>Bacteria</taxon>
        <taxon>Pseudomonadati</taxon>
        <taxon>Pseudomonadota</taxon>
        <taxon>Gammaproteobacteria</taxon>
        <taxon>Vibrionales</taxon>
        <taxon>Vibrionaceae</taxon>
        <taxon>Photobacterium</taxon>
    </lineage>
</organism>
<dbReference type="Proteomes" id="UP000718715">
    <property type="component" value="Unassembled WGS sequence"/>
</dbReference>
<sequence>MRDEVKFIVATSWEPNIEEFLSSLGISVGGLGGQIFSSVYDALFKTSINVKEEYDRFYSVEYGSLSDYVEIRYGKSLSDEDLEAERIFAVTWLPQVVDDAYEENKLEVVMDSLARLNEAQNENKA</sequence>
<protein>
    <submittedName>
        <fullName evidence="1">Uncharacterized protein</fullName>
    </submittedName>
</protein>
<reference evidence="1" key="1">
    <citation type="submission" date="2018-03" db="EMBL/GenBank/DDBJ databases">
        <title>Genomic characterization of a polymicrobial infection associated with a disease outbreak in Pacific white shrimp (Litopenaeus vannamei).</title>
        <authorList>
            <person name="Turner J.W."/>
            <person name="Bachand P.T."/>
            <person name="Tallman J."/>
            <person name="Elledge N.C."/>
            <person name="Pinnell L.J."/>
            <person name="Laughlin R.C."/>
            <person name="Zimba P.V."/>
        </authorList>
    </citation>
    <scope>NUCLEOTIDE SEQUENCE</scope>
    <source>
        <strain evidence="1">Hep-2b-22</strain>
    </source>
</reference>
<dbReference type="EMBL" id="PZOJ01000101">
    <property type="protein sequence ID" value="TMX74099.1"/>
    <property type="molecule type" value="Genomic_DNA"/>
</dbReference>
<evidence type="ECO:0000313" key="1">
    <source>
        <dbReference type="EMBL" id="TMX74099.1"/>
    </source>
</evidence>
<keyword evidence="2" id="KW-1185">Reference proteome</keyword>
<accession>A0ACD3SX87</accession>
<gene>
    <name evidence="1" type="ORF">DA092_12750</name>
</gene>
<evidence type="ECO:0000313" key="2">
    <source>
        <dbReference type="Proteomes" id="UP000718715"/>
    </source>
</evidence>
<name>A0ACD3SX87_PHODM</name>
<proteinExistence type="predicted"/>